<organism evidence="3 4">
    <name type="scientific">Sandarakinorhabdus fusca</name>
    <dbReference type="NCBI Taxonomy" id="1439888"/>
    <lineage>
        <taxon>Bacteria</taxon>
        <taxon>Pseudomonadati</taxon>
        <taxon>Pseudomonadota</taxon>
        <taxon>Alphaproteobacteria</taxon>
        <taxon>Sphingomonadales</taxon>
        <taxon>Sphingosinicellaceae</taxon>
        <taxon>Sandarakinorhabdus</taxon>
    </lineage>
</organism>
<protein>
    <recommendedName>
        <fullName evidence="5">Argininosuccinate lyase</fullName>
    </recommendedName>
</protein>
<dbReference type="AlphaFoldDB" id="A0A7C9GWW4"/>
<dbReference type="Proteomes" id="UP000481327">
    <property type="component" value="Unassembled WGS sequence"/>
</dbReference>
<accession>A0A7C9GWW4</accession>
<keyword evidence="2" id="KW-0732">Signal</keyword>
<name>A0A7C9GWW4_9SPHN</name>
<evidence type="ECO:0000313" key="3">
    <source>
        <dbReference type="EMBL" id="MQT16814.1"/>
    </source>
</evidence>
<evidence type="ECO:0000256" key="2">
    <source>
        <dbReference type="SAM" id="SignalP"/>
    </source>
</evidence>
<sequence length="77" mass="7981">MKRLAILALLLLAACGKQGALTPVPPRTPPVAPVGVAVPPTAEEMLVLPPQSAPARVDDPVSNSQARPADRFNLPPN</sequence>
<feature type="chain" id="PRO_5028822684" description="Argininosuccinate lyase" evidence="2">
    <location>
        <begin position="20"/>
        <end position="77"/>
    </location>
</feature>
<keyword evidence="4" id="KW-1185">Reference proteome</keyword>
<dbReference type="PROSITE" id="PS51257">
    <property type="entry name" value="PROKAR_LIPOPROTEIN"/>
    <property type="match status" value="1"/>
</dbReference>
<evidence type="ECO:0000256" key="1">
    <source>
        <dbReference type="SAM" id="MobiDB-lite"/>
    </source>
</evidence>
<proteinExistence type="predicted"/>
<feature type="signal peptide" evidence="2">
    <location>
        <begin position="1"/>
        <end position="19"/>
    </location>
</feature>
<gene>
    <name evidence="3" type="ORF">F3168_06045</name>
</gene>
<dbReference type="OrthoDB" id="7596860at2"/>
<evidence type="ECO:0008006" key="5">
    <source>
        <dbReference type="Google" id="ProtNLM"/>
    </source>
</evidence>
<evidence type="ECO:0000313" key="4">
    <source>
        <dbReference type="Proteomes" id="UP000481327"/>
    </source>
</evidence>
<dbReference type="EMBL" id="WIOL01000002">
    <property type="protein sequence ID" value="MQT16814.1"/>
    <property type="molecule type" value="Genomic_DNA"/>
</dbReference>
<feature type="region of interest" description="Disordered" evidence="1">
    <location>
        <begin position="50"/>
        <end position="77"/>
    </location>
</feature>
<comment type="caution">
    <text evidence="3">The sequence shown here is derived from an EMBL/GenBank/DDBJ whole genome shotgun (WGS) entry which is preliminary data.</text>
</comment>
<reference evidence="3 4" key="1">
    <citation type="submission" date="2019-09" db="EMBL/GenBank/DDBJ databases">
        <title>Polymorphobacter sp. isolated from a lake in China.</title>
        <authorList>
            <person name="Liu Z."/>
        </authorList>
    </citation>
    <scope>NUCLEOTIDE SEQUENCE [LARGE SCALE GENOMIC DNA]</scope>
    <source>
        <strain evidence="3 4">D40P</strain>
    </source>
</reference>
<dbReference type="RefSeq" id="WP_152577272.1">
    <property type="nucleotide sequence ID" value="NZ_JAATJI010000001.1"/>
</dbReference>